<dbReference type="RefSeq" id="WP_081421485.1">
    <property type="nucleotide sequence ID" value="NZ_CP013118.1"/>
</dbReference>
<organism evidence="3 4">
    <name type="scientific">Salinivirga cyanobacteriivorans</name>
    <dbReference type="NCBI Taxonomy" id="1307839"/>
    <lineage>
        <taxon>Bacteria</taxon>
        <taxon>Pseudomonadati</taxon>
        <taxon>Bacteroidota</taxon>
        <taxon>Bacteroidia</taxon>
        <taxon>Bacteroidales</taxon>
        <taxon>Salinivirgaceae</taxon>
        <taxon>Salinivirga</taxon>
    </lineage>
</organism>
<dbReference type="InterPro" id="IPR006016">
    <property type="entry name" value="UspA"/>
</dbReference>
<evidence type="ECO:0000259" key="2">
    <source>
        <dbReference type="Pfam" id="PF00582"/>
    </source>
</evidence>
<dbReference type="CDD" id="cd00293">
    <property type="entry name" value="USP-like"/>
    <property type="match status" value="1"/>
</dbReference>
<dbReference type="Proteomes" id="UP000064893">
    <property type="component" value="Chromosome"/>
</dbReference>
<dbReference type="AlphaFoldDB" id="A0A0S2HZP5"/>
<dbReference type="OrthoDB" id="1522996at2"/>
<name>A0A0S2HZP5_9BACT</name>
<dbReference type="PANTHER" id="PTHR46268:SF6">
    <property type="entry name" value="UNIVERSAL STRESS PROTEIN UP12"/>
    <property type="match status" value="1"/>
</dbReference>
<dbReference type="STRING" id="1307839.L21SP5_01849"/>
<comment type="similarity">
    <text evidence="1">Belongs to the universal stress protein A family.</text>
</comment>
<accession>A0A0S2HZP5</accession>
<evidence type="ECO:0000313" key="4">
    <source>
        <dbReference type="Proteomes" id="UP000064893"/>
    </source>
</evidence>
<dbReference type="PANTHER" id="PTHR46268">
    <property type="entry name" value="STRESS RESPONSE PROTEIN NHAX"/>
    <property type="match status" value="1"/>
</dbReference>
<dbReference type="Gene3D" id="3.40.50.620">
    <property type="entry name" value="HUPs"/>
    <property type="match status" value="2"/>
</dbReference>
<evidence type="ECO:0000313" key="3">
    <source>
        <dbReference type="EMBL" id="ALO15489.1"/>
    </source>
</evidence>
<protein>
    <submittedName>
        <fullName evidence="3">Universal stress protein family protein</fullName>
    </submittedName>
</protein>
<keyword evidence="4" id="KW-1185">Reference proteome</keyword>
<gene>
    <name evidence="3" type="ORF">L21SP5_01849</name>
</gene>
<sequence length="306" mass="35326">MYQLDHILVCLDLTDMDDFLVRYSNFMVEKFKPQSITFMHVVRSYDIPKEILSTFSEMDAPLTEIVKEEVQEKVDEHFIHKNDIETIVTVEEGYTTETIVQYSQKHNITLTLMGKKIGYKGRGGVVRKVLSITPSSVLLISETTQHKIEHVMVRMDFTKIAGITMKMAEQLQELTGAKISCHHVYKLPLKYFPQNRPEDDEKLQMHVEKHSKKEYEKFAKRLKIDTKAIPCTWTLDVENEEAHILYNQALNIQADMILIGSKIKSEMADVILDTTSEKLAGPEKNIPVFVVKDRKQTLGFLEALFD</sequence>
<reference evidence="3 4" key="1">
    <citation type="submission" date="2015-11" db="EMBL/GenBank/DDBJ databases">
        <title>Description and complete genome sequence of a novel strain predominating in hypersaline microbial mats and representing a new family of the Bacteriodetes phylum.</title>
        <authorList>
            <person name="Spring S."/>
            <person name="Bunk B."/>
            <person name="Sproer C."/>
            <person name="Klenk H.-P."/>
        </authorList>
    </citation>
    <scope>NUCLEOTIDE SEQUENCE [LARGE SCALE GENOMIC DNA]</scope>
    <source>
        <strain evidence="3 4">L21-Spi-D4</strain>
    </source>
</reference>
<dbReference type="SUPFAM" id="SSF52402">
    <property type="entry name" value="Adenine nucleotide alpha hydrolases-like"/>
    <property type="match status" value="2"/>
</dbReference>
<dbReference type="KEGG" id="blq:L21SP5_01849"/>
<dbReference type="Pfam" id="PF00582">
    <property type="entry name" value="Usp"/>
    <property type="match status" value="2"/>
</dbReference>
<dbReference type="EMBL" id="CP013118">
    <property type="protein sequence ID" value="ALO15489.1"/>
    <property type="molecule type" value="Genomic_DNA"/>
</dbReference>
<feature type="domain" description="UspA" evidence="2">
    <location>
        <begin position="5"/>
        <end position="140"/>
    </location>
</feature>
<proteinExistence type="inferred from homology"/>
<evidence type="ECO:0000256" key="1">
    <source>
        <dbReference type="ARBA" id="ARBA00008791"/>
    </source>
</evidence>
<feature type="domain" description="UspA" evidence="2">
    <location>
        <begin position="149"/>
        <end position="291"/>
    </location>
</feature>
<dbReference type="InterPro" id="IPR014729">
    <property type="entry name" value="Rossmann-like_a/b/a_fold"/>
</dbReference>